<dbReference type="Pfam" id="PF12520">
    <property type="entry name" value="DUF3723"/>
    <property type="match status" value="2"/>
</dbReference>
<dbReference type="AlphaFoldDB" id="A0A0B4GJS0"/>
<protein>
    <submittedName>
        <fullName evidence="1">Uncharacterized protein</fullName>
    </submittedName>
</protein>
<sequence>MPREDKRDKRHWQARQQDIDCYWTGRQAFLNGHTDDAQLHFDRISSLHGQKYAKKLLEDEHGDIAAALDKVLDAPGLRAGYWPKLMHKVIYIKCNEQIIAYLEFIKHTWDFIAGSAAIDIKTVQALENKCPRYSKEDGQNIATLIDGALIFEHCDASWRNNLKQRLTQLPFAIPSLDSFFDDIKVLGDCSRSMSNLFDRKKHETFTSALKRTYFGDENCFQDRLADMWLIVLRFYSKTQPPPRRAKIQLREKPRHGSPDTVILQFMSISAQRLGFKSVKLSNLANPLNDSAAESRHTSLMLATSSSPKLVQEESVPYKFGYPDVQSFESDQFYLRWDKLNADATPGTHMSTFGRLRGLCLAFFRSTTRPYPVFPPIDSGGIQVGSVPTKTAQSPCRVNNIGQVNEEQYNDIQMYATEQTVEQDEVSKQRKRKAETKGPVCVCFKEHKGYEWRDVLQIEGANEDKVQGAAAQLFQDYYLVRAFWNHTMNRVELGTINIPDCWKSAQDSGINAILLISKRKELDLDFLSDRAAHLYSK</sequence>
<gene>
    <name evidence="1" type="ORF">MGU_09875</name>
</gene>
<keyword evidence="2" id="KW-1185">Reference proteome</keyword>
<proteinExistence type="predicted"/>
<accession>A0A0B4GJS0</accession>
<dbReference type="InterPro" id="IPR022198">
    <property type="entry name" value="DUF3723"/>
</dbReference>
<dbReference type="Proteomes" id="UP000031192">
    <property type="component" value="Unassembled WGS sequence"/>
</dbReference>
<dbReference type="HOGENOM" id="CLU_508120_0_0_1"/>
<dbReference type="OrthoDB" id="5084901at2759"/>
<comment type="caution">
    <text evidence="1">The sequence shown here is derived from an EMBL/GenBank/DDBJ whole genome shotgun (WGS) entry which is preliminary data.</text>
</comment>
<organism evidence="1 2">
    <name type="scientific">Metarhizium guizhouense (strain ARSEF 977)</name>
    <dbReference type="NCBI Taxonomy" id="1276136"/>
    <lineage>
        <taxon>Eukaryota</taxon>
        <taxon>Fungi</taxon>
        <taxon>Dikarya</taxon>
        <taxon>Ascomycota</taxon>
        <taxon>Pezizomycotina</taxon>
        <taxon>Sordariomycetes</taxon>
        <taxon>Hypocreomycetidae</taxon>
        <taxon>Hypocreales</taxon>
        <taxon>Clavicipitaceae</taxon>
        <taxon>Metarhizium</taxon>
    </lineage>
</organism>
<evidence type="ECO:0000313" key="2">
    <source>
        <dbReference type="Proteomes" id="UP000031192"/>
    </source>
</evidence>
<evidence type="ECO:0000313" key="1">
    <source>
        <dbReference type="EMBL" id="KID82783.1"/>
    </source>
</evidence>
<reference evidence="1 2" key="1">
    <citation type="journal article" date="2014" name="Proc. Natl. Acad. Sci. U.S.A.">
        <title>Trajectory and genomic determinants of fungal-pathogen speciation and host adaptation.</title>
        <authorList>
            <person name="Hu X."/>
            <person name="Xiao G."/>
            <person name="Zheng P."/>
            <person name="Shang Y."/>
            <person name="Su Y."/>
            <person name="Zhang X."/>
            <person name="Liu X."/>
            <person name="Zhan S."/>
            <person name="St Leger R.J."/>
            <person name="Wang C."/>
        </authorList>
    </citation>
    <scope>NUCLEOTIDE SEQUENCE [LARGE SCALE GENOMIC DNA]</scope>
    <source>
        <strain evidence="1 2">ARSEF 977</strain>
    </source>
</reference>
<dbReference type="EMBL" id="AZNH01000074">
    <property type="protein sequence ID" value="KID82783.1"/>
    <property type="molecule type" value="Genomic_DNA"/>
</dbReference>
<name>A0A0B4GJS0_METGA</name>